<evidence type="ECO:0000256" key="3">
    <source>
        <dbReference type="SAM" id="MobiDB-lite"/>
    </source>
</evidence>
<dbReference type="PANTHER" id="PTHR10696:SF56">
    <property type="entry name" value="TAUD_TFDA-LIKE DOMAIN-CONTAINING PROTEIN"/>
    <property type="match status" value="1"/>
</dbReference>
<sequence length="486" mass="54515">MCPSPRPPPRWRCMLPEELSLGTWRTAPRILQLDDREQTRSPRRRAPAAREALSSLRAEVFEQLDARGAVLLRGWRVRSAAEFGEMVAALGLPDLPDYFPAEPGREPLAPHPSAATVWPTNSLRRTGGYLSHEILPHTENYYALQQPRLVVFWCERQSLLGGETLLVDGNLALTSLRRRLRARLQRLAFTVRRRLTCRRLRRRHQVEFGALLEACGASGVHARLLRDEEAREARGAADRGVAELAFQKPGVVAAAPLLSTRRRACPALCLNCSEFGAAPRAALLQTLLERGMFAGARWAMHRLLWRLALRWPLVAWALRKLDEAPGWLRHPRAMFDLMSDDSLIARCTPTGTGEGRSSGERGSWVRGRTLGETLTEAEQEELARALGASAVAFHWHRGDVLLLDNARILHDGLPGLGFRSLRVALVGECVLPQSRSRLWPGFFDEQQHSERISIAFRMPHANDATRGPEPVHRTTRPPKFTNDTLA</sequence>
<dbReference type="GO" id="GO:0017000">
    <property type="term" value="P:antibiotic biosynthetic process"/>
    <property type="evidence" value="ECO:0007669"/>
    <property type="project" value="UniProtKB-KW"/>
</dbReference>
<comment type="caution">
    <text evidence="5">The sequence shown here is derived from an EMBL/GenBank/DDBJ whole genome shotgun (WGS) entry which is preliminary data.</text>
</comment>
<keyword evidence="6" id="KW-1185">Reference proteome</keyword>
<evidence type="ECO:0000313" key="5">
    <source>
        <dbReference type="EMBL" id="KAL1527110.1"/>
    </source>
</evidence>
<protein>
    <recommendedName>
        <fullName evidence="4">TauD/TfdA-like domain-containing protein</fullName>
    </recommendedName>
</protein>
<keyword evidence="1" id="KW-0560">Oxidoreductase</keyword>
<evidence type="ECO:0000256" key="1">
    <source>
        <dbReference type="ARBA" id="ARBA00023002"/>
    </source>
</evidence>
<dbReference type="PANTHER" id="PTHR10696">
    <property type="entry name" value="GAMMA-BUTYROBETAINE HYDROXYLASE-RELATED"/>
    <property type="match status" value="1"/>
</dbReference>
<evidence type="ECO:0000259" key="4">
    <source>
        <dbReference type="Pfam" id="PF02668"/>
    </source>
</evidence>
<dbReference type="InterPro" id="IPR042098">
    <property type="entry name" value="TauD-like_sf"/>
</dbReference>
<dbReference type="AlphaFoldDB" id="A0AB34K2H1"/>
<gene>
    <name evidence="5" type="ORF">AB1Y20_015792</name>
</gene>
<dbReference type="InterPro" id="IPR003819">
    <property type="entry name" value="TauD/TfdA-like"/>
</dbReference>
<feature type="domain" description="TauD/TfdA-like" evidence="4">
    <location>
        <begin position="52"/>
        <end position="188"/>
    </location>
</feature>
<evidence type="ECO:0000313" key="6">
    <source>
        <dbReference type="Proteomes" id="UP001515480"/>
    </source>
</evidence>
<organism evidence="5 6">
    <name type="scientific">Prymnesium parvum</name>
    <name type="common">Toxic golden alga</name>
    <dbReference type="NCBI Taxonomy" id="97485"/>
    <lineage>
        <taxon>Eukaryota</taxon>
        <taxon>Haptista</taxon>
        <taxon>Haptophyta</taxon>
        <taxon>Prymnesiophyceae</taxon>
        <taxon>Prymnesiales</taxon>
        <taxon>Prymnesiaceae</taxon>
        <taxon>Prymnesium</taxon>
    </lineage>
</organism>
<name>A0AB34K2H1_PRYPA</name>
<accession>A0AB34K2H1</accession>
<dbReference type="GO" id="GO:0016491">
    <property type="term" value="F:oxidoreductase activity"/>
    <property type="evidence" value="ECO:0007669"/>
    <property type="project" value="UniProtKB-KW"/>
</dbReference>
<dbReference type="Proteomes" id="UP001515480">
    <property type="component" value="Unassembled WGS sequence"/>
</dbReference>
<dbReference type="SUPFAM" id="SSF51197">
    <property type="entry name" value="Clavaminate synthase-like"/>
    <property type="match status" value="2"/>
</dbReference>
<proteinExistence type="predicted"/>
<keyword evidence="2" id="KW-0045">Antibiotic biosynthesis</keyword>
<feature type="region of interest" description="Disordered" evidence="3">
    <location>
        <begin position="461"/>
        <end position="486"/>
    </location>
</feature>
<evidence type="ECO:0000256" key="2">
    <source>
        <dbReference type="ARBA" id="ARBA00023194"/>
    </source>
</evidence>
<dbReference type="InterPro" id="IPR050411">
    <property type="entry name" value="AlphaKG_dependent_hydroxylases"/>
</dbReference>
<dbReference type="EMBL" id="JBGBPQ010000003">
    <property type="protein sequence ID" value="KAL1527110.1"/>
    <property type="molecule type" value="Genomic_DNA"/>
</dbReference>
<dbReference type="Gene3D" id="3.60.130.10">
    <property type="entry name" value="Clavaminate synthase-like"/>
    <property type="match status" value="2"/>
</dbReference>
<reference evidence="5 6" key="1">
    <citation type="journal article" date="2024" name="Science">
        <title>Giant polyketide synthase enzymes in the biosynthesis of giant marine polyether toxins.</title>
        <authorList>
            <person name="Fallon T.R."/>
            <person name="Shende V.V."/>
            <person name="Wierzbicki I.H."/>
            <person name="Pendleton A.L."/>
            <person name="Watervoot N.F."/>
            <person name="Auber R.P."/>
            <person name="Gonzalez D.J."/>
            <person name="Wisecaver J.H."/>
            <person name="Moore B.S."/>
        </authorList>
    </citation>
    <scope>NUCLEOTIDE SEQUENCE [LARGE SCALE GENOMIC DNA]</scope>
    <source>
        <strain evidence="5 6">12B1</strain>
    </source>
</reference>
<dbReference type="Pfam" id="PF02668">
    <property type="entry name" value="TauD"/>
    <property type="match status" value="1"/>
</dbReference>